<dbReference type="Proteomes" id="UP001596174">
    <property type="component" value="Unassembled WGS sequence"/>
</dbReference>
<keyword evidence="5" id="KW-1185">Reference proteome</keyword>
<evidence type="ECO:0000313" key="5">
    <source>
        <dbReference type="Proteomes" id="UP001596174"/>
    </source>
</evidence>
<evidence type="ECO:0000313" key="4">
    <source>
        <dbReference type="EMBL" id="MFC5907589.1"/>
    </source>
</evidence>
<dbReference type="RefSeq" id="WP_380582166.1">
    <property type="nucleotide sequence ID" value="NZ_JBHSQJ010000036.1"/>
</dbReference>
<evidence type="ECO:0000259" key="2">
    <source>
        <dbReference type="Pfam" id="PF00905"/>
    </source>
</evidence>
<dbReference type="PANTHER" id="PTHR30627">
    <property type="entry name" value="PEPTIDOGLYCAN D,D-TRANSPEPTIDASE"/>
    <property type="match status" value="1"/>
</dbReference>
<name>A0ABW1FYM3_9ACTN</name>
<dbReference type="PANTHER" id="PTHR30627:SF24">
    <property type="entry name" value="PENICILLIN-BINDING PROTEIN 4B"/>
    <property type="match status" value="1"/>
</dbReference>
<dbReference type="InterPro" id="IPR007887">
    <property type="entry name" value="MecA_N"/>
</dbReference>
<protein>
    <submittedName>
        <fullName evidence="4">Penicillin-binding transpeptidase domain-containing protein</fullName>
    </submittedName>
</protein>
<dbReference type="InterPro" id="IPR050515">
    <property type="entry name" value="Beta-lactam/transpept"/>
</dbReference>
<reference evidence="5" key="1">
    <citation type="journal article" date="2019" name="Int. J. Syst. Evol. Microbiol.">
        <title>The Global Catalogue of Microorganisms (GCM) 10K type strain sequencing project: providing services to taxonomists for standard genome sequencing and annotation.</title>
        <authorList>
            <consortium name="The Broad Institute Genomics Platform"/>
            <consortium name="The Broad Institute Genome Sequencing Center for Infectious Disease"/>
            <person name="Wu L."/>
            <person name="Ma J."/>
        </authorList>
    </citation>
    <scope>NUCLEOTIDE SEQUENCE [LARGE SCALE GENOMIC DNA]</scope>
    <source>
        <strain evidence="5">JCM 4816</strain>
    </source>
</reference>
<dbReference type="InterPro" id="IPR001460">
    <property type="entry name" value="PCN-bd_Tpept"/>
</dbReference>
<sequence>MNNAAKVGIAGVCTALLAMGGFGAYNIVHGLTGSTSPAAHATARSTAPPSADKAVKLAQAFLDSWAQLHFDGAGSDTDAPDTASARMKDVADSLKLTKLAFSQVAAAGPTTVLVQNDATKVTFQATAQVAGGSWTYDGSLSVIQSVGGQASVHWASSVLYPGLRDDQNLTAGQLPPGASTAKVVASDGKTDLSRFPSLTDIAATIRQHGGEGSGGSGGTGVAVVDSGGDAVKTLKVFTTGKAPVIRTTIDAARQTVAERAVKDPAIQGKPAGVVALDWRTGHILAIAWTGSDGNIAINGIKAPGSTMKIITSAALFDKAGLTPGSSAPCNDSQLANGQIFHNDPGVKADPGSTIAQAFTVSCNTSFIKDGFGYLVNHQDASALNDEATQVFGMGSWSIGGGVATTDPKIPTDVQGGDQAAQFIGQGKVSATPLFMASVAATVRNGGFEQPIILPGQHQDSAPRQISSRTAGYLRTMMRSVATSGTAAPRLSGLPRVGAKTGTAEEGDHTNGWLTAYNDDIAVAALVEGGSSGVDSAGYVVRHLLTGN</sequence>
<dbReference type="InterPro" id="IPR012338">
    <property type="entry name" value="Beta-lactam/transpept-like"/>
</dbReference>
<organism evidence="4 5">
    <name type="scientific">Streptacidiphilus monticola</name>
    <dbReference type="NCBI Taxonomy" id="2161674"/>
    <lineage>
        <taxon>Bacteria</taxon>
        <taxon>Bacillati</taxon>
        <taxon>Actinomycetota</taxon>
        <taxon>Actinomycetes</taxon>
        <taxon>Kitasatosporales</taxon>
        <taxon>Streptomycetaceae</taxon>
        <taxon>Streptacidiphilus</taxon>
    </lineage>
</organism>
<comment type="caution">
    <text evidence="4">The sequence shown here is derived from an EMBL/GenBank/DDBJ whole genome shotgun (WGS) entry which is preliminary data.</text>
</comment>
<accession>A0ABW1FYM3</accession>
<evidence type="ECO:0000256" key="1">
    <source>
        <dbReference type="SAM" id="MobiDB-lite"/>
    </source>
</evidence>
<dbReference type="EMBL" id="JBHSQJ010000036">
    <property type="protein sequence ID" value="MFC5907589.1"/>
    <property type="molecule type" value="Genomic_DNA"/>
</dbReference>
<feature type="domain" description="NTF2-like N-terminal transpeptidase" evidence="3">
    <location>
        <begin position="54"/>
        <end position="167"/>
    </location>
</feature>
<dbReference type="Gene3D" id="3.40.710.10">
    <property type="entry name" value="DD-peptidase/beta-lactamase superfamily"/>
    <property type="match status" value="1"/>
</dbReference>
<dbReference type="Pfam" id="PF00905">
    <property type="entry name" value="Transpeptidase"/>
    <property type="match status" value="1"/>
</dbReference>
<dbReference type="SUPFAM" id="SSF56601">
    <property type="entry name" value="beta-lactamase/transpeptidase-like"/>
    <property type="match status" value="1"/>
</dbReference>
<feature type="domain" description="Penicillin-binding protein transpeptidase" evidence="2">
    <location>
        <begin position="272"/>
        <end position="541"/>
    </location>
</feature>
<feature type="region of interest" description="Disordered" evidence="1">
    <location>
        <begin position="484"/>
        <end position="505"/>
    </location>
</feature>
<proteinExistence type="predicted"/>
<evidence type="ECO:0000259" key="3">
    <source>
        <dbReference type="Pfam" id="PF05223"/>
    </source>
</evidence>
<gene>
    <name evidence="4" type="ORF">ACFP3V_10185</name>
</gene>
<dbReference type="Pfam" id="PF05223">
    <property type="entry name" value="MecA_N"/>
    <property type="match status" value="1"/>
</dbReference>